<dbReference type="Gene3D" id="1.20.1250.20">
    <property type="entry name" value="MFS general substrate transporter like domains"/>
    <property type="match status" value="1"/>
</dbReference>
<evidence type="ECO:0000256" key="4">
    <source>
        <dbReference type="ARBA" id="ARBA00023136"/>
    </source>
</evidence>
<evidence type="ECO:0000256" key="2">
    <source>
        <dbReference type="ARBA" id="ARBA00022692"/>
    </source>
</evidence>
<proteinExistence type="predicted"/>
<reference evidence="6 7" key="1">
    <citation type="journal article" date="2023" name="Life. Sci Alliance">
        <title>Evolutionary insights into 3D genome organization and epigenetic landscape of Vigna mungo.</title>
        <authorList>
            <person name="Junaid A."/>
            <person name="Singh B."/>
            <person name="Bhatia S."/>
        </authorList>
    </citation>
    <scope>NUCLEOTIDE SEQUENCE [LARGE SCALE GENOMIC DNA]</scope>
    <source>
        <strain evidence="6">Urdbean</strain>
    </source>
</reference>
<evidence type="ECO:0000313" key="6">
    <source>
        <dbReference type="EMBL" id="WVZ03701.1"/>
    </source>
</evidence>
<feature type="transmembrane region" description="Helical" evidence="5">
    <location>
        <begin position="53"/>
        <end position="70"/>
    </location>
</feature>
<accession>A0AAQ3N6X3</accession>
<evidence type="ECO:0000256" key="5">
    <source>
        <dbReference type="SAM" id="Phobius"/>
    </source>
</evidence>
<sequence>MQGRVKEAMKMLKGVHENAANFSPPAKEKRVSFCELYSSITVLLRTNWAPKRMVEVMGLGLGIRMVYFWIPLAVGNLNYNIYIAVVLNALMEIPSCVLMYFLRNCRRKLTILVCSVGSGICCIMCVVIGSGGVKVGFEVTSFFCACTDFNVFLIFMVELFLTCVRNIAASVARQAVVFGCIFSPFLISARRNTSTKIIFYDVQKT</sequence>
<dbReference type="Proteomes" id="UP001374535">
    <property type="component" value="Chromosome 7"/>
</dbReference>
<keyword evidence="7" id="KW-1185">Reference proteome</keyword>
<organism evidence="6 7">
    <name type="scientific">Vigna mungo</name>
    <name type="common">Black gram</name>
    <name type="synonym">Phaseolus mungo</name>
    <dbReference type="NCBI Taxonomy" id="3915"/>
    <lineage>
        <taxon>Eukaryota</taxon>
        <taxon>Viridiplantae</taxon>
        <taxon>Streptophyta</taxon>
        <taxon>Embryophyta</taxon>
        <taxon>Tracheophyta</taxon>
        <taxon>Spermatophyta</taxon>
        <taxon>Magnoliopsida</taxon>
        <taxon>eudicotyledons</taxon>
        <taxon>Gunneridae</taxon>
        <taxon>Pentapetalae</taxon>
        <taxon>rosids</taxon>
        <taxon>fabids</taxon>
        <taxon>Fabales</taxon>
        <taxon>Fabaceae</taxon>
        <taxon>Papilionoideae</taxon>
        <taxon>50 kb inversion clade</taxon>
        <taxon>NPAAA clade</taxon>
        <taxon>indigoferoid/millettioid clade</taxon>
        <taxon>Phaseoleae</taxon>
        <taxon>Vigna</taxon>
    </lineage>
</organism>
<protein>
    <submittedName>
        <fullName evidence="6">Uncharacterized protein</fullName>
    </submittedName>
</protein>
<feature type="transmembrane region" description="Helical" evidence="5">
    <location>
        <begin position="139"/>
        <end position="164"/>
    </location>
</feature>
<evidence type="ECO:0000256" key="1">
    <source>
        <dbReference type="ARBA" id="ARBA00004141"/>
    </source>
</evidence>
<comment type="subcellular location">
    <subcellularLocation>
        <location evidence="1">Membrane</location>
        <topology evidence="1">Multi-pass membrane protein</topology>
    </subcellularLocation>
</comment>
<evidence type="ECO:0000313" key="7">
    <source>
        <dbReference type="Proteomes" id="UP001374535"/>
    </source>
</evidence>
<dbReference type="GO" id="GO:0016020">
    <property type="term" value="C:membrane"/>
    <property type="evidence" value="ECO:0007669"/>
    <property type="project" value="UniProtKB-SubCell"/>
</dbReference>
<dbReference type="SUPFAM" id="SSF103473">
    <property type="entry name" value="MFS general substrate transporter"/>
    <property type="match status" value="1"/>
</dbReference>
<feature type="transmembrane region" description="Helical" evidence="5">
    <location>
        <begin position="109"/>
        <end position="133"/>
    </location>
</feature>
<dbReference type="InterPro" id="IPR036259">
    <property type="entry name" value="MFS_trans_sf"/>
</dbReference>
<gene>
    <name evidence="6" type="ORF">V8G54_024507</name>
</gene>
<keyword evidence="4 5" id="KW-0472">Membrane</keyword>
<feature type="transmembrane region" description="Helical" evidence="5">
    <location>
        <begin position="82"/>
        <end position="102"/>
    </location>
</feature>
<dbReference type="AlphaFoldDB" id="A0AAQ3N6X3"/>
<keyword evidence="3 5" id="KW-1133">Transmembrane helix</keyword>
<dbReference type="EMBL" id="CP144694">
    <property type="protein sequence ID" value="WVZ03701.1"/>
    <property type="molecule type" value="Genomic_DNA"/>
</dbReference>
<keyword evidence="2 5" id="KW-0812">Transmembrane</keyword>
<evidence type="ECO:0000256" key="3">
    <source>
        <dbReference type="ARBA" id="ARBA00022989"/>
    </source>
</evidence>
<name>A0AAQ3N6X3_VIGMU</name>
<dbReference type="PANTHER" id="PTHR24064">
    <property type="entry name" value="SOLUTE CARRIER FAMILY 22 MEMBER"/>
    <property type="match status" value="1"/>
</dbReference>